<dbReference type="Gene3D" id="1.10.260.40">
    <property type="entry name" value="lambda repressor-like DNA-binding domains"/>
    <property type="match status" value="1"/>
</dbReference>
<dbReference type="InterPro" id="IPR001387">
    <property type="entry name" value="Cro/C1-type_HTH"/>
</dbReference>
<gene>
    <name evidence="2" type="ORF">DW016_15280</name>
</gene>
<protein>
    <submittedName>
        <fullName evidence="2">XRE family transcriptional regulator</fullName>
    </submittedName>
</protein>
<dbReference type="OrthoDB" id="1653613at2"/>
<organism evidence="2 3">
    <name type="scientific">Sellimonas intestinalis</name>
    <dbReference type="NCBI Taxonomy" id="1653434"/>
    <lineage>
        <taxon>Bacteria</taxon>
        <taxon>Bacillati</taxon>
        <taxon>Bacillota</taxon>
        <taxon>Clostridia</taxon>
        <taxon>Lachnospirales</taxon>
        <taxon>Lachnospiraceae</taxon>
        <taxon>Sellimonas</taxon>
    </lineage>
</organism>
<dbReference type="Proteomes" id="UP000261080">
    <property type="component" value="Unassembled WGS sequence"/>
</dbReference>
<evidence type="ECO:0000313" key="3">
    <source>
        <dbReference type="Proteomes" id="UP000261080"/>
    </source>
</evidence>
<dbReference type="InterPro" id="IPR010982">
    <property type="entry name" value="Lambda_DNA-bd_dom_sf"/>
</dbReference>
<dbReference type="Pfam" id="PF01381">
    <property type="entry name" value="HTH_3"/>
    <property type="match status" value="1"/>
</dbReference>
<sequence>MYEKFAELLEKTNKTAYQVSKDTGIGENVLSYWKNGRSQPKVDKLKILADYFGVSIEYFLE</sequence>
<feature type="domain" description="HTH cro/C1-type" evidence="1">
    <location>
        <begin position="5"/>
        <end position="59"/>
    </location>
</feature>
<name>A0A3E3JY91_9FIRM</name>
<evidence type="ECO:0000259" key="1">
    <source>
        <dbReference type="PROSITE" id="PS50943"/>
    </source>
</evidence>
<evidence type="ECO:0000313" key="2">
    <source>
        <dbReference type="EMBL" id="RGE84514.1"/>
    </source>
</evidence>
<dbReference type="PROSITE" id="PS50943">
    <property type="entry name" value="HTH_CROC1"/>
    <property type="match status" value="1"/>
</dbReference>
<dbReference type="EMBL" id="QVLX01000015">
    <property type="protein sequence ID" value="RGE84514.1"/>
    <property type="molecule type" value="Genomic_DNA"/>
</dbReference>
<dbReference type="CDD" id="cd00093">
    <property type="entry name" value="HTH_XRE"/>
    <property type="match status" value="1"/>
</dbReference>
<comment type="caution">
    <text evidence="2">The sequence shown here is derived from an EMBL/GenBank/DDBJ whole genome shotgun (WGS) entry which is preliminary data.</text>
</comment>
<accession>A0A3E3JY91</accession>
<dbReference type="SMART" id="SM00530">
    <property type="entry name" value="HTH_XRE"/>
    <property type="match status" value="1"/>
</dbReference>
<keyword evidence="3" id="KW-1185">Reference proteome</keyword>
<dbReference type="GO" id="GO:0003677">
    <property type="term" value="F:DNA binding"/>
    <property type="evidence" value="ECO:0007669"/>
    <property type="project" value="InterPro"/>
</dbReference>
<dbReference type="SUPFAM" id="SSF47413">
    <property type="entry name" value="lambda repressor-like DNA-binding domains"/>
    <property type="match status" value="1"/>
</dbReference>
<proteinExistence type="predicted"/>
<dbReference type="RefSeq" id="WP_087202959.1">
    <property type="nucleotide sequence ID" value="NZ_JBKVOA010000002.1"/>
</dbReference>
<dbReference type="AlphaFoldDB" id="A0A3E3JY91"/>
<reference evidence="2 3" key="1">
    <citation type="submission" date="2018-08" db="EMBL/GenBank/DDBJ databases">
        <title>A genome reference for cultivated species of the human gut microbiota.</title>
        <authorList>
            <person name="Zou Y."/>
            <person name="Xue W."/>
            <person name="Luo G."/>
        </authorList>
    </citation>
    <scope>NUCLEOTIDE SEQUENCE [LARGE SCALE GENOMIC DNA]</scope>
    <source>
        <strain evidence="2 3">AF37-2AT</strain>
    </source>
</reference>